<proteinExistence type="predicted"/>
<reference evidence="1" key="1">
    <citation type="journal article" date="2015" name="Nature">
        <title>Complex archaea that bridge the gap between prokaryotes and eukaryotes.</title>
        <authorList>
            <person name="Spang A."/>
            <person name="Saw J.H."/>
            <person name="Jorgensen S.L."/>
            <person name="Zaremba-Niedzwiedzka K."/>
            <person name="Martijn J."/>
            <person name="Lind A.E."/>
            <person name="van Eijk R."/>
            <person name="Schleper C."/>
            <person name="Guy L."/>
            <person name="Ettema T.J."/>
        </authorList>
    </citation>
    <scope>NUCLEOTIDE SEQUENCE</scope>
</reference>
<name>A0A0F9MG98_9ZZZZ</name>
<gene>
    <name evidence="1" type="ORF">LCGC14_1388300</name>
</gene>
<evidence type="ECO:0000313" key="1">
    <source>
        <dbReference type="EMBL" id="KKM75640.1"/>
    </source>
</evidence>
<dbReference type="EMBL" id="LAZR01008941">
    <property type="protein sequence ID" value="KKM75640.1"/>
    <property type="molecule type" value="Genomic_DNA"/>
</dbReference>
<dbReference type="Gene3D" id="3.30.420.240">
    <property type="match status" value="1"/>
</dbReference>
<sequence>VLAYPATLMICDEIGFWEIENMKQTEYYNKVIRSRIQETREWKIEYKGVNLNDFFTFGQIFCISSTNAQQGILWYNWNISSYNQYRFCWLAKKGRTLEEYNEIKKTMPSDEFDSVFAAEFSSASGGFITLLEYKDAIKDYGAPEAPPISIPIYPGADFAGEDTVSRDVDETVMIASINIKEDKIDKVKVVYTNGFPLRCKKEAVYDELKKFNTIGIFAYDKAGVGDSVKNDLIDGHVLPEYKIEALTYSLPNKSEVYYNMKRLFEQRRVIIPDIPKLKEQLLGLRFEKTEGGHIKVHHAREGLHDDWADALANSLWAANRGSAVPVEVTIVGASNEKVKEGKKKKRGEFVICSKCGEGYWSNSSCSICSEDF</sequence>
<feature type="non-terminal residue" evidence="1">
    <location>
        <position position="1"/>
    </location>
</feature>
<accession>A0A0F9MG98</accession>
<dbReference type="AlphaFoldDB" id="A0A0F9MG98"/>
<comment type="caution">
    <text evidence="1">The sequence shown here is derived from an EMBL/GenBank/DDBJ whole genome shotgun (WGS) entry which is preliminary data.</text>
</comment>
<evidence type="ECO:0008006" key="2">
    <source>
        <dbReference type="Google" id="ProtNLM"/>
    </source>
</evidence>
<organism evidence="1">
    <name type="scientific">marine sediment metagenome</name>
    <dbReference type="NCBI Taxonomy" id="412755"/>
    <lineage>
        <taxon>unclassified sequences</taxon>
        <taxon>metagenomes</taxon>
        <taxon>ecological metagenomes</taxon>
    </lineage>
</organism>
<protein>
    <recommendedName>
        <fullName evidence="2">Terminase large subunit gp17-like C-terminal domain-containing protein</fullName>
    </recommendedName>
</protein>